<keyword evidence="6" id="KW-0805">Transcription regulation</keyword>
<keyword evidence="17" id="KW-1185">Reference proteome</keyword>
<dbReference type="InterPro" id="IPR001810">
    <property type="entry name" value="F-box_dom"/>
</dbReference>
<dbReference type="GO" id="GO:0003677">
    <property type="term" value="F:DNA binding"/>
    <property type="evidence" value="ECO:0007669"/>
    <property type="project" value="UniProtKB-KW"/>
</dbReference>
<accession>A0AAV5E9S2</accession>
<evidence type="ECO:0000256" key="14">
    <source>
        <dbReference type="SAM" id="MobiDB-lite"/>
    </source>
</evidence>
<dbReference type="AlphaFoldDB" id="A0AAV5E9S2"/>
<evidence type="ECO:0000256" key="1">
    <source>
        <dbReference type="ARBA" id="ARBA00004123"/>
    </source>
</evidence>
<evidence type="ECO:0000256" key="8">
    <source>
        <dbReference type="ARBA" id="ARBA00023159"/>
    </source>
</evidence>
<evidence type="ECO:0000256" key="4">
    <source>
        <dbReference type="ARBA" id="ARBA00022737"/>
    </source>
</evidence>
<dbReference type="FunFam" id="1.20.5.490:FF:000004">
    <property type="entry name" value="Transcription factor HY5"/>
    <property type="match status" value="1"/>
</dbReference>
<dbReference type="Proteomes" id="UP001054889">
    <property type="component" value="Unassembled WGS sequence"/>
</dbReference>
<evidence type="ECO:0000256" key="12">
    <source>
        <dbReference type="ARBA" id="ARBA00084091"/>
    </source>
</evidence>
<feature type="compositionally biased region" description="Basic residues" evidence="14">
    <location>
        <begin position="210"/>
        <end position="223"/>
    </location>
</feature>
<dbReference type="Pfam" id="PF00170">
    <property type="entry name" value="bZIP_1"/>
    <property type="match status" value="1"/>
</dbReference>
<dbReference type="GO" id="GO:0005634">
    <property type="term" value="C:nucleus"/>
    <property type="evidence" value="ECO:0007669"/>
    <property type="project" value="UniProtKB-SubCell"/>
</dbReference>
<feature type="region of interest" description="Disordered" evidence="14">
    <location>
        <begin position="175"/>
        <end position="247"/>
    </location>
</feature>
<dbReference type="CDD" id="cd22152">
    <property type="entry name" value="F-box_AtAFR-like"/>
    <property type="match status" value="1"/>
</dbReference>
<comment type="subcellular location">
    <subcellularLocation>
        <location evidence="1">Nucleus</location>
    </subcellularLocation>
</comment>
<dbReference type="SUPFAM" id="SSF57959">
    <property type="entry name" value="Leucine zipper domain"/>
    <property type="match status" value="1"/>
</dbReference>
<evidence type="ECO:0000313" key="17">
    <source>
        <dbReference type="Proteomes" id="UP001054889"/>
    </source>
</evidence>
<evidence type="ECO:0000259" key="15">
    <source>
        <dbReference type="PROSITE" id="PS50217"/>
    </source>
</evidence>
<dbReference type="PANTHER" id="PTHR46344:SF24">
    <property type="entry name" value="OS02G0202900 PROTEIN"/>
    <property type="match status" value="1"/>
</dbReference>
<reference evidence="16" key="2">
    <citation type="submission" date="2021-12" db="EMBL/GenBank/DDBJ databases">
        <title>Resequencing data analysis of finger millet.</title>
        <authorList>
            <person name="Hatakeyama M."/>
            <person name="Aluri S."/>
            <person name="Balachadran M.T."/>
            <person name="Sivarajan S.R."/>
            <person name="Poveda L."/>
            <person name="Shimizu-Inatsugi R."/>
            <person name="Schlapbach R."/>
            <person name="Sreeman S.M."/>
            <person name="Shimizu K.K."/>
        </authorList>
    </citation>
    <scope>NUCLEOTIDE SEQUENCE</scope>
</reference>
<keyword evidence="13" id="KW-0175">Coiled coil</keyword>
<dbReference type="InterPro" id="IPR031421">
    <property type="entry name" value="DUF4666"/>
</dbReference>
<dbReference type="PROSITE" id="PS00036">
    <property type="entry name" value="BZIP_BASIC"/>
    <property type="match status" value="1"/>
</dbReference>
<feature type="coiled-coil region" evidence="13">
    <location>
        <begin position="325"/>
        <end position="366"/>
    </location>
</feature>
<evidence type="ECO:0000256" key="10">
    <source>
        <dbReference type="ARBA" id="ARBA00023242"/>
    </source>
</evidence>
<dbReference type="SUPFAM" id="SSF81383">
    <property type="entry name" value="F-box domain"/>
    <property type="match status" value="1"/>
</dbReference>
<feature type="region of interest" description="Disordered" evidence="14">
    <location>
        <begin position="268"/>
        <end position="310"/>
    </location>
</feature>
<comment type="caution">
    <text evidence="16">The sequence shown here is derived from an EMBL/GenBank/DDBJ whole genome shotgun (WGS) entry which is preliminary data.</text>
</comment>
<dbReference type="Gene3D" id="1.20.5.490">
    <property type="entry name" value="Single helix bin"/>
    <property type="match status" value="1"/>
</dbReference>
<keyword evidence="9" id="KW-0804">Transcription</keyword>
<feature type="domain" description="BZIP" evidence="15">
    <location>
        <begin position="307"/>
        <end position="370"/>
    </location>
</feature>
<dbReference type="SUPFAM" id="SSF117281">
    <property type="entry name" value="Kelch motif"/>
    <property type="match status" value="1"/>
</dbReference>
<dbReference type="InterPro" id="IPR006652">
    <property type="entry name" value="Kelch_1"/>
</dbReference>
<evidence type="ECO:0000256" key="3">
    <source>
        <dbReference type="ARBA" id="ARBA00022441"/>
    </source>
</evidence>
<evidence type="ECO:0000256" key="7">
    <source>
        <dbReference type="ARBA" id="ARBA00023125"/>
    </source>
</evidence>
<dbReference type="PANTHER" id="PTHR46344">
    <property type="entry name" value="OS02G0202900 PROTEIN"/>
    <property type="match status" value="1"/>
</dbReference>
<proteinExistence type="inferred from homology"/>
<dbReference type="Pfam" id="PF00646">
    <property type="entry name" value="F-box"/>
    <property type="match status" value="1"/>
</dbReference>
<dbReference type="InterPro" id="IPR015915">
    <property type="entry name" value="Kelch-typ_b-propeller"/>
</dbReference>
<evidence type="ECO:0000256" key="6">
    <source>
        <dbReference type="ARBA" id="ARBA00023015"/>
    </source>
</evidence>
<evidence type="ECO:0000256" key="2">
    <source>
        <dbReference type="ARBA" id="ARBA00007163"/>
    </source>
</evidence>
<feature type="compositionally biased region" description="Basic and acidic residues" evidence="14">
    <location>
        <begin position="200"/>
        <end position="209"/>
    </location>
</feature>
<keyword evidence="7" id="KW-0238">DNA-binding</keyword>
<evidence type="ECO:0000256" key="11">
    <source>
        <dbReference type="ARBA" id="ARBA00070194"/>
    </source>
</evidence>
<organism evidence="16 17">
    <name type="scientific">Eleusine coracana subsp. coracana</name>
    <dbReference type="NCBI Taxonomy" id="191504"/>
    <lineage>
        <taxon>Eukaryota</taxon>
        <taxon>Viridiplantae</taxon>
        <taxon>Streptophyta</taxon>
        <taxon>Embryophyta</taxon>
        <taxon>Tracheophyta</taxon>
        <taxon>Spermatophyta</taxon>
        <taxon>Magnoliopsida</taxon>
        <taxon>Liliopsida</taxon>
        <taxon>Poales</taxon>
        <taxon>Poaceae</taxon>
        <taxon>PACMAD clade</taxon>
        <taxon>Chloridoideae</taxon>
        <taxon>Cynodonteae</taxon>
        <taxon>Eleusininae</taxon>
        <taxon>Eleusine</taxon>
    </lineage>
</organism>
<feature type="compositionally biased region" description="Low complexity" evidence="14">
    <location>
        <begin position="231"/>
        <end position="243"/>
    </location>
</feature>
<evidence type="ECO:0000256" key="5">
    <source>
        <dbReference type="ARBA" id="ARBA00022843"/>
    </source>
</evidence>
<dbReference type="GO" id="GO:0003700">
    <property type="term" value="F:DNA-binding transcription factor activity"/>
    <property type="evidence" value="ECO:0007669"/>
    <property type="project" value="InterPro"/>
</dbReference>
<keyword evidence="4" id="KW-0677">Repeat</keyword>
<dbReference type="CDD" id="cd14704">
    <property type="entry name" value="bZIP_HY5-like"/>
    <property type="match status" value="1"/>
</dbReference>
<evidence type="ECO:0000256" key="13">
    <source>
        <dbReference type="SAM" id="Coils"/>
    </source>
</evidence>
<keyword evidence="8" id="KW-0010">Activator</keyword>
<dbReference type="SMART" id="SM00338">
    <property type="entry name" value="BRLZ"/>
    <property type="match status" value="1"/>
</dbReference>
<dbReference type="Pfam" id="PF01344">
    <property type="entry name" value="Kelch_1"/>
    <property type="match status" value="1"/>
</dbReference>
<dbReference type="Pfam" id="PF15697">
    <property type="entry name" value="DUF4666"/>
    <property type="match status" value="1"/>
</dbReference>
<keyword evidence="12" id="KW-0607">Phytochrome signaling pathway</keyword>
<dbReference type="EMBL" id="BQKI01000074">
    <property type="protein sequence ID" value="GJN19286.1"/>
    <property type="molecule type" value="Genomic_DNA"/>
</dbReference>
<reference evidence="16" key="1">
    <citation type="journal article" date="2018" name="DNA Res.">
        <title>Multiple hybrid de novo genome assembly of finger millet, an orphan allotetraploid crop.</title>
        <authorList>
            <person name="Hatakeyama M."/>
            <person name="Aluri S."/>
            <person name="Balachadran M.T."/>
            <person name="Sivarajan S.R."/>
            <person name="Patrignani A."/>
            <person name="Gruter S."/>
            <person name="Poveda L."/>
            <person name="Shimizu-Inatsugi R."/>
            <person name="Baeten J."/>
            <person name="Francoijs K.J."/>
            <person name="Nataraja K.N."/>
            <person name="Reddy Y.A.N."/>
            <person name="Phadnis S."/>
            <person name="Ravikumar R.L."/>
            <person name="Schlapbach R."/>
            <person name="Sreeman S.M."/>
            <person name="Shimizu K.K."/>
        </authorList>
    </citation>
    <scope>NUCLEOTIDE SEQUENCE</scope>
</reference>
<dbReference type="InterPro" id="IPR046347">
    <property type="entry name" value="bZIP_sf"/>
</dbReference>
<name>A0AAV5E9S2_ELECO</name>
<dbReference type="InterPro" id="IPR036047">
    <property type="entry name" value="F-box-like_dom_sf"/>
</dbReference>
<dbReference type="PROSITE" id="PS50217">
    <property type="entry name" value="BZIP"/>
    <property type="match status" value="1"/>
</dbReference>
<keyword evidence="3" id="KW-0880">Kelch repeat</keyword>
<comment type="similarity">
    <text evidence="2">Belongs to the bZIP family.</text>
</comment>
<sequence length="837" mass="92565">MAGLQRSVQTFRRSGSSGLIWDERFLTEGAEEKKPNGAVRQPELRHSRSVGSAIMLRRRAAMMPLEMSTTRRRSWPSSPRRRRITRIIRRGGKRRRAGRRSGRGTWPRQLNRRRREGRRTLSIRESDIACVLCALLTIQLPWADDYSSPPLRAKTELSAIIRRCFTGVDLRNGGTKKFSWPIHANNSQSSREATVGKEGGGNRDREKASRVRARAGKSVRKKERMQEQAASSLPSSSERSSSSAHHMEMDLKEGIESDEEIRRVPELGLELPGGPSTSGREADRAQASAAGAQAGGRRRVRSPADKEHKRLKRLLRNRVSAQQARERKKAYLTDLEVKVKELEKKNSEMEEKFSTLQNENQMLRQILKNTTVSRRGPGLRIFSVLANLISQHSLRFMGTGMDRRNRAPLVDSSSSCLCRAEKSSAACAAARRVPLPRACAQPSVKASIHPLKPPKTSRKADRCRDVQRPLLPGLPDDLAIACLIRVPRADHCRLRLVCQRWARLLAGNYLYSLRRRLGLAEPWLYAVRRDPRDGRVSWHALDPAASSSSSAASWRALPPVPREYACADGFACAALGGCHLYLLGGRDPRGAGGSTRRVVFYSARSNRWHRAPDMLRRRRCFAACVMGGRLYVAGGEGGVRSAEAFDPGKNRWRAVAEMAAPVVPSVSAVHGGRWYVKGVGPQQQVVSQVYSPEADAWSVVVLDGMVTGWKGPTACLHGDDGGGSRLYAADCKDGCRLRVYDEDADAWTVCVDSGMHRGSAQAVEAAAIVALGGNRLCVVRNDMTVLAVDVDPRTGNQRWETLAGKSNAKNFVADIWSNIAGRGRAKSSILHCQVLEA</sequence>
<keyword evidence="5" id="KW-0832">Ubl conjugation</keyword>
<dbReference type="GO" id="GO:0009585">
    <property type="term" value="P:red, far-red light phototransduction"/>
    <property type="evidence" value="ECO:0007669"/>
    <property type="project" value="UniProtKB-KW"/>
</dbReference>
<evidence type="ECO:0000313" key="16">
    <source>
        <dbReference type="EMBL" id="GJN19286.1"/>
    </source>
</evidence>
<gene>
    <name evidence="16" type="primary">gb06544</name>
    <name evidence="16" type="ORF">PR202_gb06544</name>
</gene>
<protein>
    <recommendedName>
        <fullName evidence="11">Transcription factor HY5</fullName>
    </recommendedName>
</protein>
<evidence type="ECO:0000256" key="9">
    <source>
        <dbReference type="ARBA" id="ARBA00023163"/>
    </source>
</evidence>
<dbReference type="SMART" id="SM00612">
    <property type="entry name" value="Kelch"/>
    <property type="match status" value="2"/>
</dbReference>
<dbReference type="Gene3D" id="2.120.10.80">
    <property type="entry name" value="Kelch-type beta propeller"/>
    <property type="match status" value="1"/>
</dbReference>
<keyword evidence="10" id="KW-0539">Nucleus</keyword>
<dbReference type="InterPro" id="IPR004827">
    <property type="entry name" value="bZIP"/>
</dbReference>